<sequence>MTGLRKFTAKDMNAVVDAVERYSVGLDDIVYRLHSYGMGSVNDAYPPYNLVKESNVKWRIEMALAGWSPDAVEVSTESNVLLIKSKAPHQHTDPDHEYVHRGVSTRTFARGFNLSDDVEIGKVSFQDGLLVIDLQKIIPDHQKLKVYEISSQISNESRNADLPSNVGNDSIHRGIT</sequence>
<dbReference type="PROSITE" id="PS01031">
    <property type="entry name" value="SHSP"/>
    <property type="match status" value="1"/>
</dbReference>
<dbReference type="PANTHER" id="PTHR47062">
    <property type="match status" value="1"/>
</dbReference>
<dbReference type="Proteomes" id="UP000223711">
    <property type="component" value="Segment"/>
</dbReference>
<reference evidence="3 4" key="1">
    <citation type="journal article" date="2016" name="Environ. Microbiol.">
        <title>Genomic diversification of marine cyanophages into stable ecotypes.</title>
        <authorList>
            <person name="Marston M.F."/>
            <person name="Martiny J.B."/>
        </authorList>
    </citation>
    <scope>NUCLEOTIDE SEQUENCE [LARGE SCALE GENOMIC DNA]</scope>
    <source>
        <strain evidence="3">Sn_11_0110</strain>
    </source>
</reference>
<dbReference type="Gene3D" id="2.60.40.790">
    <property type="match status" value="1"/>
</dbReference>
<organism evidence="3 4">
    <name type="scientific">Cyanophage S-RIM14</name>
    <dbReference type="NCBI Taxonomy" id="1278423"/>
    <lineage>
        <taxon>Viruses</taxon>
        <taxon>Duplodnaviria</taxon>
        <taxon>Heunggongvirae</taxon>
        <taxon>Uroviricota</taxon>
        <taxon>Caudoviricetes</taxon>
        <taxon>Pantevenvirales</taxon>
        <taxon>Kyanoviridae</taxon>
        <taxon>Ahtivirus</taxon>
        <taxon>Ahtivirus sagseatwo</taxon>
    </lineage>
</organism>
<evidence type="ECO:0000259" key="2">
    <source>
        <dbReference type="PROSITE" id="PS01031"/>
    </source>
</evidence>
<name>A0A1D7SL50_9CAUD</name>
<dbReference type="SUPFAM" id="SSF49764">
    <property type="entry name" value="HSP20-like chaperones"/>
    <property type="match status" value="1"/>
</dbReference>
<evidence type="ECO:0000313" key="4">
    <source>
        <dbReference type="Proteomes" id="UP000223711"/>
    </source>
</evidence>
<accession>A0A1D7SL50</accession>
<gene>
    <name evidence="3" type="ORF">Sn110110_159</name>
</gene>
<dbReference type="EMBL" id="KX349303">
    <property type="protein sequence ID" value="AOO14353.1"/>
    <property type="molecule type" value="Genomic_DNA"/>
</dbReference>
<dbReference type="InterPro" id="IPR008978">
    <property type="entry name" value="HSP20-like_chaperone"/>
</dbReference>
<feature type="region of interest" description="Disordered" evidence="1">
    <location>
        <begin position="157"/>
        <end position="176"/>
    </location>
</feature>
<proteinExistence type="predicted"/>
<evidence type="ECO:0000256" key="1">
    <source>
        <dbReference type="SAM" id="MobiDB-lite"/>
    </source>
</evidence>
<dbReference type="InterPro" id="IPR002068">
    <property type="entry name" value="A-crystallin/Hsp20_dom"/>
</dbReference>
<protein>
    <submittedName>
        <fullName evidence="3">Hsp20</fullName>
    </submittedName>
</protein>
<feature type="domain" description="SHSP" evidence="2">
    <location>
        <begin position="39"/>
        <end position="152"/>
    </location>
</feature>
<dbReference type="Pfam" id="PF00011">
    <property type="entry name" value="HSP20"/>
    <property type="match status" value="1"/>
</dbReference>
<evidence type="ECO:0000313" key="3">
    <source>
        <dbReference type="EMBL" id="AOO14353.1"/>
    </source>
</evidence>
<dbReference type="PANTHER" id="PTHR47062:SF1">
    <property type="entry name" value="SMALL HEAT SHOCK PROTEIN IBPA"/>
    <property type="match status" value="1"/>
</dbReference>